<keyword evidence="8 11" id="KW-1133">Transmembrane helix</keyword>
<dbReference type="Pfam" id="PF00672">
    <property type="entry name" value="HAMP"/>
    <property type="match status" value="1"/>
</dbReference>
<feature type="domain" description="HAMP" evidence="13">
    <location>
        <begin position="181"/>
        <end position="233"/>
    </location>
</feature>
<evidence type="ECO:0000313" key="14">
    <source>
        <dbReference type="EMBL" id="PRX17335.1"/>
    </source>
</evidence>
<dbReference type="InterPro" id="IPR036890">
    <property type="entry name" value="HATPase_C_sf"/>
</dbReference>
<dbReference type="PROSITE" id="PS50885">
    <property type="entry name" value="HAMP"/>
    <property type="match status" value="1"/>
</dbReference>
<reference evidence="14 15" key="1">
    <citation type="submission" date="2018-03" db="EMBL/GenBank/DDBJ databases">
        <title>Genomic Encyclopedia of Archaeal and Bacterial Type Strains, Phase II (KMG-II): from individual species to whole genera.</title>
        <authorList>
            <person name="Goeker M."/>
        </authorList>
    </citation>
    <scope>NUCLEOTIDE SEQUENCE [LARGE SCALE GENOMIC DNA]</scope>
    <source>
        <strain evidence="14 15">DSM 43146</strain>
    </source>
</reference>
<dbReference type="CDD" id="cd06225">
    <property type="entry name" value="HAMP"/>
    <property type="match status" value="1"/>
</dbReference>
<feature type="transmembrane region" description="Helical" evidence="11">
    <location>
        <begin position="12"/>
        <end position="30"/>
    </location>
</feature>
<evidence type="ECO:0000256" key="2">
    <source>
        <dbReference type="ARBA" id="ARBA00004236"/>
    </source>
</evidence>
<comment type="catalytic activity">
    <reaction evidence="1">
        <text>ATP + protein L-histidine = ADP + protein N-phospho-L-histidine.</text>
        <dbReference type="EC" id="2.7.13.3"/>
    </reaction>
</comment>
<dbReference type="Pfam" id="PF00512">
    <property type="entry name" value="HisKA"/>
    <property type="match status" value="1"/>
</dbReference>
<dbReference type="Pfam" id="PF02518">
    <property type="entry name" value="HATPase_c"/>
    <property type="match status" value="1"/>
</dbReference>
<dbReference type="GO" id="GO:0000155">
    <property type="term" value="F:phosphorelay sensor kinase activity"/>
    <property type="evidence" value="ECO:0007669"/>
    <property type="project" value="InterPro"/>
</dbReference>
<evidence type="ECO:0000256" key="10">
    <source>
        <dbReference type="ARBA" id="ARBA00023136"/>
    </source>
</evidence>
<dbReference type="PROSITE" id="PS50109">
    <property type="entry name" value="HIS_KIN"/>
    <property type="match status" value="1"/>
</dbReference>
<dbReference type="SUPFAM" id="SSF47384">
    <property type="entry name" value="Homodimeric domain of signal transducing histidine kinase"/>
    <property type="match status" value="1"/>
</dbReference>
<dbReference type="PANTHER" id="PTHR45436">
    <property type="entry name" value="SENSOR HISTIDINE KINASE YKOH"/>
    <property type="match status" value="1"/>
</dbReference>
<dbReference type="Gene3D" id="3.30.565.10">
    <property type="entry name" value="Histidine kinase-like ATPase, C-terminal domain"/>
    <property type="match status" value="1"/>
</dbReference>
<evidence type="ECO:0000256" key="3">
    <source>
        <dbReference type="ARBA" id="ARBA00012438"/>
    </source>
</evidence>
<feature type="transmembrane region" description="Helical" evidence="11">
    <location>
        <begin position="157"/>
        <end position="179"/>
    </location>
</feature>
<evidence type="ECO:0000256" key="7">
    <source>
        <dbReference type="ARBA" id="ARBA00022777"/>
    </source>
</evidence>
<feature type="domain" description="Histidine kinase" evidence="12">
    <location>
        <begin position="241"/>
        <end position="446"/>
    </location>
</feature>
<dbReference type="Gene3D" id="6.10.340.10">
    <property type="match status" value="1"/>
</dbReference>
<evidence type="ECO:0000256" key="5">
    <source>
        <dbReference type="ARBA" id="ARBA00022679"/>
    </source>
</evidence>
<dbReference type="InterPro" id="IPR004358">
    <property type="entry name" value="Sig_transdc_His_kin-like_C"/>
</dbReference>
<name>A0A2T0K3C3_9ACTN</name>
<comment type="subcellular location">
    <subcellularLocation>
        <location evidence="2">Cell membrane</location>
    </subcellularLocation>
</comment>
<gene>
    <name evidence="14" type="ORF">CLV67_116111</name>
</gene>
<dbReference type="SUPFAM" id="SSF158472">
    <property type="entry name" value="HAMP domain-like"/>
    <property type="match status" value="1"/>
</dbReference>
<dbReference type="PANTHER" id="PTHR45436:SF5">
    <property type="entry name" value="SENSOR HISTIDINE KINASE TRCS"/>
    <property type="match status" value="1"/>
</dbReference>
<dbReference type="Proteomes" id="UP000239415">
    <property type="component" value="Unassembled WGS sequence"/>
</dbReference>
<dbReference type="InterPro" id="IPR003660">
    <property type="entry name" value="HAMP_dom"/>
</dbReference>
<proteinExistence type="predicted"/>
<dbReference type="SMART" id="SM00304">
    <property type="entry name" value="HAMP"/>
    <property type="match status" value="1"/>
</dbReference>
<dbReference type="PRINTS" id="PR00344">
    <property type="entry name" value="BCTRLSENSOR"/>
</dbReference>
<protein>
    <recommendedName>
        <fullName evidence="3">histidine kinase</fullName>
        <ecNumber evidence="3">2.7.13.3</ecNumber>
    </recommendedName>
</protein>
<dbReference type="CDD" id="cd00075">
    <property type="entry name" value="HATPase"/>
    <property type="match status" value="1"/>
</dbReference>
<evidence type="ECO:0000259" key="13">
    <source>
        <dbReference type="PROSITE" id="PS50885"/>
    </source>
</evidence>
<dbReference type="InterPro" id="IPR003661">
    <property type="entry name" value="HisK_dim/P_dom"/>
</dbReference>
<dbReference type="OrthoDB" id="5242752at2"/>
<evidence type="ECO:0000256" key="11">
    <source>
        <dbReference type="SAM" id="Phobius"/>
    </source>
</evidence>
<evidence type="ECO:0000256" key="1">
    <source>
        <dbReference type="ARBA" id="ARBA00000085"/>
    </source>
</evidence>
<dbReference type="SMART" id="SM00388">
    <property type="entry name" value="HisKA"/>
    <property type="match status" value="1"/>
</dbReference>
<keyword evidence="6 11" id="KW-0812">Transmembrane</keyword>
<organism evidence="14 15">
    <name type="scientific">Actinoplanes italicus</name>
    <dbReference type="NCBI Taxonomy" id="113567"/>
    <lineage>
        <taxon>Bacteria</taxon>
        <taxon>Bacillati</taxon>
        <taxon>Actinomycetota</taxon>
        <taxon>Actinomycetes</taxon>
        <taxon>Micromonosporales</taxon>
        <taxon>Micromonosporaceae</taxon>
        <taxon>Actinoplanes</taxon>
    </lineage>
</organism>
<evidence type="ECO:0000313" key="15">
    <source>
        <dbReference type="Proteomes" id="UP000239415"/>
    </source>
</evidence>
<keyword evidence="15" id="KW-1185">Reference proteome</keyword>
<dbReference type="EMBL" id="PVMZ01000016">
    <property type="protein sequence ID" value="PRX17335.1"/>
    <property type="molecule type" value="Genomic_DNA"/>
</dbReference>
<dbReference type="InterPro" id="IPR003594">
    <property type="entry name" value="HATPase_dom"/>
</dbReference>
<comment type="caution">
    <text evidence="14">The sequence shown here is derived from an EMBL/GenBank/DDBJ whole genome shotgun (WGS) entry which is preliminary data.</text>
</comment>
<evidence type="ECO:0000256" key="4">
    <source>
        <dbReference type="ARBA" id="ARBA00022553"/>
    </source>
</evidence>
<dbReference type="RefSeq" id="WP_106325456.1">
    <property type="nucleotide sequence ID" value="NZ_BOMO01000149.1"/>
</dbReference>
<dbReference type="InterPro" id="IPR005467">
    <property type="entry name" value="His_kinase_dom"/>
</dbReference>
<dbReference type="GO" id="GO:0005886">
    <property type="term" value="C:plasma membrane"/>
    <property type="evidence" value="ECO:0007669"/>
    <property type="project" value="UniProtKB-SubCell"/>
</dbReference>
<keyword evidence="4" id="KW-0597">Phosphoprotein</keyword>
<evidence type="ECO:0000256" key="6">
    <source>
        <dbReference type="ARBA" id="ARBA00022692"/>
    </source>
</evidence>
<dbReference type="SMART" id="SM00387">
    <property type="entry name" value="HATPase_c"/>
    <property type="match status" value="1"/>
</dbReference>
<dbReference type="InterPro" id="IPR050428">
    <property type="entry name" value="TCS_sensor_his_kinase"/>
</dbReference>
<evidence type="ECO:0000256" key="9">
    <source>
        <dbReference type="ARBA" id="ARBA00023012"/>
    </source>
</evidence>
<dbReference type="EC" id="2.7.13.3" evidence="3"/>
<feature type="transmembrane region" description="Helical" evidence="11">
    <location>
        <begin position="128"/>
        <end position="145"/>
    </location>
</feature>
<keyword evidence="7 14" id="KW-0418">Kinase</keyword>
<dbReference type="PROSITE" id="PS51257">
    <property type="entry name" value="PROKAR_LIPOPROTEIN"/>
    <property type="match status" value="1"/>
</dbReference>
<dbReference type="CDD" id="cd00082">
    <property type="entry name" value="HisKA"/>
    <property type="match status" value="1"/>
</dbReference>
<dbReference type="AlphaFoldDB" id="A0A2T0K3C3"/>
<dbReference type="InterPro" id="IPR036097">
    <property type="entry name" value="HisK_dim/P_sf"/>
</dbReference>
<sequence>MSPIGLRARVSAAFALGALILSACISLVSYESTRNTLFAERERTAVRATYYDAAVVNAGIAGPDPDVLAVLRALDSGSDRYVLLHLDGQWHSRNADEAVDTAVPRGLRQMTADGEAGAQRIRRDGRPALIVGVPLAGSAVFYEIVSLDELERTLQTLALILTAVAIMVAAAGAAVGWYVTRHALRPLSAVAEAARGIAGGDLTTRLDPDAEPDLAPLSVAFNDMADQLTRRLERDRRFAADVSHELRSPLQTLEAAASVLQKRRDALDERSGAAITLVTAEISRFQALVDDLLELARADQPIHREPVDVPELAQRVCRLRNLPASLVETVGGTPEIWPVDRRRIEQALGNLIDNAVRYGGGPVAVRVGPGYLEVDDAGPGVAEKDRAGIFDRFVRGPAANSRGDTDGTGLGLAIVAGHAAAHGGTATVTDRPGGGARFRVTVPVTSPGSPT</sequence>
<evidence type="ECO:0000259" key="12">
    <source>
        <dbReference type="PROSITE" id="PS50109"/>
    </source>
</evidence>
<keyword evidence="5" id="KW-0808">Transferase</keyword>
<dbReference type="SUPFAM" id="SSF55874">
    <property type="entry name" value="ATPase domain of HSP90 chaperone/DNA topoisomerase II/histidine kinase"/>
    <property type="match status" value="1"/>
</dbReference>
<keyword evidence="10 11" id="KW-0472">Membrane</keyword>
<accession>A0A2T0K3C3</accession>
<dbReference type="Gene3D" id="1.10.287.130">
    <property type="match status" value="1"/>
</dbReference>
<keyword evidence="9" id="KW-0902">Two-component regulatory system</keyword>
<evidence type="ECO:0000256" key="8">
    <source>
        <dbReference type="ARBA" id="ARBA00022989"/>
    </source>
</evidence>